<protein>
    <submittedName>
        <fullName evidence="1">Uncharacterized protein</fullName>
    </submittedName>
</protein>
<comment type="caution">
    <text evidence="1">The sequence shown here is derived from an EMBL/GenBank/DDBJ whole genome shotgun (WGS) entry which is preliminary data.</text>
</comment>
<accession>A0A4R2IWZ4</accession>
<evidence type="ECO:0000313" key="1">
    <source>
        <dbReference type="EMBL" id="TCO49412.1"/>
    </source>
</evidence>
<reference evidence="1 2" key="1">
    <citation type="journal article" date="2015" name="Stand. Genomic Sci.">
        <title>Genomic Encyclopedia of Bacterial and Archaeal Type Strains, Phase III: the genomes of soil and plant-associated and newly described type strains.</title>
        <authorList>
            <person name="Whitman W.B."/>
            <person name="Woyke T."/>
            <person name="Klenk H.P."/>
            <person name="Zhou Y."/>
            <person name="Lilburn T.G."/>
            <person name="Beck B.J."/>
            <person name="De Vos P."/>
            <person name="Vandamme P."/>
            <person name="Eisen J.A."/>
            <person name="Garrity G."/>
            <person name="Hugenholtz P."/>
            <person name="Kyrpides N.C."/>
        </authorList>
    </citation>
    <scope>NUCLEOTIDE SEQUENCE [LARGE SCALE GENOMIC DNA]</scope>
    <source>
        <strain evidence="1 2">VKM Ac-2541</strain>
    </source>
</reference>
<evidence type="ECO:0000313" key="2">
    <source>
        <dbReference type="Proteomes" id="UP000295573"/>
    </source>
</evidence>
<gene>
    <name evidence="1" type="ORF">EV646_103390</name>
</gene>
<dbReference type="Proteomes" id="UP000295573">
    <property type="component" value="Unassembled WGS sequence"/>
</dbReference>
<proteinExistence type="predicted"/>
<dbReference type="AlphaFoldDB" id="A0A4R2IWZ4"/>
<organism evidence="1 2">
    <name type="scientific">Kribbella antiqua</name>
    <dbReference type="NCBI Taxonomy" id="2512217"/>
    <lineage>
        <taxon>Bacteria</taxon>
        <taxon>Bacillati</taxon>
        <taxon>Actinomycetota</taxon>
        <taxon>Actinomycetes</taxon>
        <taxon>Propionibacteriales</taxon>
        <taxon>Kribbellaceae</taxon>
        <taxon>Kribbella</taxon>
    </lineage>
</organism>
<dbReference type="EMBL" id="SLWR01000003">
    <property type="protein sequence ID" value="TCO49412.1"/>
    <property type="molecule type" value="Genomic_DNA"/>
</dbReference>
<sequence>MTLVLALRACSSGTDTPAGGDSSSETPSLTAADGKNYAACDDGNCEVLIEKSATLTIGGKQVDATVADGYVQLAERGADGFKVGVSGSGGTGWGGSDGTTYSLSLKGAAGTTAVIVLSSGKG</sequence>
<name>A0A4R2IWZ4_9ACTN</name>
<keyword evidence="2" id="KW-1185">Reference proteome</keyword>